<dbReference type="Proteomes" id="UP000219799">
    <property type="component" value="Chromosome 5"/>
</dbReference>
<organism evidence="2 3">
    <name type="scientific">Plasmodium malariae</name>
    <dbReference type="NCBI Taxonomy" id="5858"/>
    <lineage>
        <taxon>Eukaryota</taxon>
        <taxon>Sar</taxon>
        <taxon>Alveolata</taxon>
        <taxon>Apicomplexa</taxon>
        <taxon>Aconoidasida</taxon>
        <taxon>Haemosporida</taxon>
        <taxon>Plasmodiidae</taxon>
        <taxon>Plasmodium</taxon>
        <taxon>Plasmodium (Plasmodium)</taxon>
    </lineage>
</organism>
<evidence type="ECO:0000313" key="3">
    <source>
        <dbReference type="Proteomes" id="UP000219799"/>
    </source>
</evidence>
<feature type="transmembrane region" description="Helical" evidence="1">
    <location>
        <begin position="148"/>
        <end position="171"/>
    </location>
</feature>
<protein>
    <recommendedName>
        <fullName evidence="4">Transmembrane protein</fullName>
    </recommendedName>
</protein>
<sequence length="455" mass="54722">MKIFSIIFFFLLLFFINLFFVKSRFKNDESFNVPLNVLFNKGKNIRKRLCNECFYKNEVNLIYNSCRAFENVNYNNFNGSKILYFIRDSPKMLKRYVIVKSKYQFSQLFSPKFLRKFFFQKKALVVDGVYLIINTYLKYNIVRSILGFFQTLLLRFLVVYILQLCSSFLLFHYVNMISQKTQAYILLVSGSNYISRVIGFFELNLINYYINVFSEVVQITLIRILFNQYEVQLIKTILYNSSDYFINTSLKNKYEILYQCAKKFVITRINKLSLFTFNYLRYFVLTNLFFKLFNGTYNKFSPSDVKMPGVFSDSHKSLDKDMKYATKREIEILRNYCKETGCHTCGVTCHERFIGDHQPPVQVIKDMIQYYKKKKCLLYFLKLFKLYDTKQRLYPQCVRCSQLQSASVRCKKLRLIPHYNTIRFFHFSTIFHLFLKMILLTKWKQIIFWDGDNVR</sequence>
<keyword evidence="1" id="KW-1133">Transmembrane helix</keyword>
<dbReference type="PANTHER" id="PTHR38585:SF1">
    <property type="entry name" value="TRANSMEMBRANE PROTEIN"/>
    <property type="match status" value="1"/>
</dbReference>
<dbReference type="EMBL" id="LT594493">
    <property type="protein sequence ID" value="SBT74921.1"/>
    <property type="molecule type" value="Genomic_DNA"/>
</dbReference>
<evidence type="ECO:0000256" key="1">
    <source>
        <dbReference type="SAM" id="Phobius"/>
    </source>
</evidence>
<keyword evidence="1" id="KW-0812">Transmembrane</keyword>
<feature type="transmembrane region" description="Helical" evidence="1">
    <location>
        <begin position="123"/>
        <end position="142"/>
    </location>
</feature>
<dbReference type="AlphaFoldDB" id="A0A1C3KLQ8"/>
<dbReference type="PANTHER" id="PTHR38585">
    <property type="entry name" value="TRANSMEMBRANE PROTEIN"/>
    <property type="match status" value="1"/>
</dbReference>
<reference evidence="2 3" key="1">
    <citation type="submission" date="2016-06" db="EMBL/GenBank/DDBJ databases">
        <authorList>
            <consortium name="Pathogen Informatics"/>
        </authorList>
    </citation>
    <scope>NUCLEOTIDE SEQUENCE [LARGE SCALE GENOMIC DNA]</scope>
    <source>
        <strain evidence="2">PmlGA01</strain>
    </source>
</reference>
<gene>
    <name evidence="2" type="primary">PmlGA01_050014800</name>
    <name evidence="2" type="ORF">PMLGA01_050014800</name>
</gene>
<proteinExistence type="predicted"/>
<accession>A0A1C3KLQ8</accession>
<keyword evidence="1" id="KW-0472">Membrane</keyword>
<dbReference type="VEuPathDB" id="PlasmoDB:PmUG01_05025500"/>
<name>A0A1C3KLQ8_PLAMA</name>
<feature type="transmembrane region" description="Helical" evidence="1">
    <location>
        <begin position="421"/>
        <end position="440"/>
    </location>
</feature>
<evidence type="ECO:0000313" key="2">
    <source>
        <dbReference type="EMBL" id="SBT74921.1"/>
    </source>
</evidence>
<feature type="transmembrane region" description="Helical" evidence="1">
    <location>
        <begin position="6"/>
        <end position="21"/>
    </location>
</feature>
<evidence type="ECO:0008006" key="4">
    <source>
        <dbReference type="Google" id="ProtNLM"/>
    </source>
</evidence>